<dbReference type="CDD" id="cd05797">
    <property type="entry name" value="Ribosomal_L10"/>
    <property type="match status" value="1"/>
</dbReference>
<dbReference type="InterPro" id="IPR022973">
    <property type="entry name" value="Ribosomal_uL10_bac"/>
</dbReference>
<dbReference type="Proteomes" id="UP000034803">
    <property type="component" value="Unassembled WGS sequence"/>
</dbReference>
<keyword evidence="2 5" id="KW-0689">Ribosomal protein</keyword>
<comment type="function">
    <text evidence="5">Forms part of the ribosomal stalk, playing a central role in the interaction of the ribosome with GTP-bound translation factors.</text>
</comment>
<comment type="subunit">
    <text evidence="5">Part of the ribosomal stalk of the 50S ribosomal subunit. The N-terminus interacts with L11 and the large rRNA to form the base of the stalk. The C-terminus forms an elongated spine to which L12 dimers bind in a sequential fashion forming a multimeric L10(L12)X complex.</text>
</comment>
<keyword evidence="3 5" id="KW-0687">Ribonucleoprotein</keyword>
<dbReference type="Gene3D" id="3.30.70.1730">
    <property type="match status" value="1"/>
</dbReference>
<organism evidence="6 7">
    <name type="scientific">Candidatus Woesebacteria bacterium GW2011_GWC2_31_9</name>
    <dbReference type="NCBI Taxonomy" id="1618586"/>
    <lineage>
        <taxon>Bacteria</taxon>
        <taxon>Candidatus Woeseibacteriota</taxon>
    </lineage>
</organism>
<dbReference type="GO" id="GO:0005840">
    <property type="term" value="C:ribosome"/>
    <property type="evidence" value="ECO:0007669"/>
    <property type="project" value="UniProtKB-KW"/>
</dbReference>
<dbReference type="InterPro" id="IPR047865">
    <property type="entry name" value="Ribosomal_uL10_bac_type"/>
</dbReference>
<proteinExistence type="inferred from homology"/>
<comment type="caution">
    <text evidence="6">The sequence shown here is derived from an EMBL/GenBank/DDBJ whole genome shotgun (WGS) entry which is preliminary data.</text>
</comment>
<evidence type="ECO:0000256" key="5">
    <source>
        <dbReference type="HAMAP-Rule" id="MF_00362"/>
    </source>
</evidence>
<evidence type="ECO:0000256" key="3">
    <source>
        <dbReference type="ARBA" id="ARBA00023274"/>
    </source>
</evidence>
<evidence type="ECO:0000313" key="7">
    <source>
        <dbReference type="Proteomes" id="UP000034803"/>
    </source>
</evidence>
<dbReference type="AlphaFoldDB" id="A0A0G0BMI0"/>
<evidence type="ECO:0000256" key="2">
    <source>
        <dbReference type="ARBA" id="ARBA00022980"/>
    </source>
</evidence>
<keyword evidence="5" id="KW-0694">RNA-binding</keyword>
<dbReference type="InterPro" id="IPR001790">
    <property type="entry name" value="Ribosomal_uL10"/>
</dbReference>
<accession>A0A0G0BMI0</accession>
<evidence type="ECO:0000313" key="6">
    <source>
        <dbReference type="EMBL" id="KKP32237.1"/>
    </source>
</evidence>
<dbReference type="Gene3D" id="6.10.250.290">
    <property type="match status" value="1"/>
</dbReference>
<dbReference type="PANTHER" id="PTHR11560">
    <property type="entry name" value="39S RIBOSOMAL PROTEIN L10, MITOCHONDRIAL"/>
    <property type="match status" value="1"/>
</dbReference>
<sequence length="173" mass="18726">MNKQDKIDLVVSLSSKLKKAKSLVLVNYVGLSVSSQQILKGRLKEVNSNMVVVKNTLIKRAGIDAGISKDVLTDEVLSGQTAIVISEGDAIAPIQIIGKFAKEFSIPQFKVGIVEGSFQDKDSLTKLSNLPNKDILLSQVLRSLMSPSYGLIGVLQGNLQKLIYVLKEVSTRG</sequence>
<dbReference type="Pfam" id="PF00466">
    <property type="entry name" value="Ribosomal_L10"/>
    <property type="match status" value="1"/>
</dbReference>
<dbReference type="InterPro" id="IPR043141">
    <property type="entry name" value="Ribosomal_uL10-like_sf"/>
</dbReference>
<dbReference type="NCBIfam" id="NF000955">
    <property type="entry name" value="PRK00099.1-1"/>
    <property type="match status" value="1"/>
</dbReference>
<gene>
    <name evidence="5" type="primary">rplJ</name>
    <name evidence="6" type="ORF">UR21_C0001G0033</name>
</gene>
<dbReference type="HAMAP" id="MF_00362">
    <property type="entry name" value="Ribosomal_uL10"/>
    <property type="match status" value="1"/>
</dbReference>
<evidence type="ECO:0000256" key="4">
    <source>
        <dbReference type="ARBA" id="ARBA00035202"/>
    </source>
</evidence>
<dbReference type="SUPFAM" id="SSF160369">
    <property type="entry name" value="Ribosomal protein L10-like"/>
    <property type="match status" value="1"/>
</dbReference>
<protein>
    <recommendedName>
        <fullName evidence="4 5">Large ribosomal subunit protein uL10</fullName>
    </recommendedName>
</protein>
<name>A0A0G0BMI0_9BACT</name>
<dbReference type="EMBL" id="LBOI01000001">
    <property type="protein sequence ID" value="KKP32237.1"/>
    <property type="molecule type" value="Genomic_DNA"/>
</dbReference>
<comment type="similarity">
    <text evidence="1 5">Belongs to the universal ribosomal protein uL10 family.</text>
</comment>
<dbReference type="GO" id="GO:0006412">
    <property type="term" value="P:translation"/>
    <property type="evidence" value="ECO:0007669"/>
    <property type="project" value="UniProtKB-UniRule"/>
</dbReference>
<keyword evidence="5" id="KW-0699">rRNA-binding</keyword>
<dbReference type="GO" id="GO:0070180">
    <property type="term" value="F:large ribosomal subunit rRNA binding"/>
    <property type="evidence" value="ECO:0007669"/>
    <property type="project" value="UniProtKB-UniRule"/>
</dbReference>
<dbReference type="GO" id="GO:1990904">
    <property type="term" value="C:ribonucleoprotein complex"/>
    <property type="evidence" value="ECO:0007669"/>
    <property type="project" value="UniProtKB-KW"/>
</dbReference>
<evidence type="ECO:0000256" key="1">
    <source>
        <dbReference type="ARBA" id="ARBA00008889"/>
    </source>
</evidence>
<reference evidence="6 7" key="1">
    <citation type="journal article" date="2015" name="Nature">
        <title>rRNA introns, odd ribosomes, and small enigmatic genomes across a large radiation of phyla.</title>
        <authorList>
            <person name="Brown C.T."/>
            <person name="Hug L.A."/>
            <person name="Thomas B.C."/>
            <person name="Sharon I."/>
            <person name="Castelle C.J."/>
            <person name="Singh A."/>
            <person name="Wilkins M.J."/>
            <person name="Williams K.H."/>
            <person name="Banfield J.F."/>
        </authorList>
    </citation>
    <scope>NUCLEOTIDE SEQUENCE [LARGE SCALE GENOMIC DNA]</scope>
</reference>